<evidence type="ECO:0000256" key="2">
    <source>
        <dbReference type="SAM" id="Phobius"/>
    </source>
</evidence>
<comment type="caution">
    <text evidence="3">The sequence shown here is derived from an EMBL/GenBank/DDBJ whole genome shotgun (WGS) entry which is preliminary data.</text>
</comment>
<keyword evidence="4" id="KW-1185">Reference proteome</keyword>
<evidence type="ECO:0000313" key="3">
    <source>
        <dbReference type="EMBL" id="GAA0948249.1"/>
    </source>
</evidence>
<feature type="transmembrane region" description="Helical" evidence="2">
    <location>
        <begin position="171"/>
        <end position="194"/>
    </location>
</feature>
<protein>
    <submittedName>
        <fullName evidence="3">DUF2306 domain-containing protein</fullName>
    </submittedName>
</protein>
<evidence type="ECO:0000256" key="1">
    <source>
        <dbReference type="SAM" id="MobiDB-lite"/>
    </source>
</evidence>
<proteinExistence type="predicted"/>
<feature type="transmembrane region" description="Helical" evidence="2">
    <location>
        <begin position="139"/>
        <end position="159"/>
    </location>
</feature>
<keyword evidence="2" id="KW-1133">Transmembrane helix</keyword>
<dbReference type="RefSeq" id="WP_343954054.1">
    <property type="nucleotide sequence ID" value="NZ_BAAAHQ010000042.1"/>
</dbReference>
<dbReference type="InterPro" id="IPR018750">
    <property type="entry name" value="DUF2306_membrane"/>
</dbReference>
<dbReference type="Pfam" id="PF10067">
    <property type="entry name" value="DUF2306"/>
    <property type="match status" value="1"/>
</dbReference>
<dbReference type="Proteomes" id="UP001501578">
    <property type="component" value="Unassembled WGS sequence"/>
</dbReference>
<accession>A0ABP4BEF6</accession>
<keyword evidence="2" id="KW-0812">Transmembrane</keyword>
<keyword evidence="2" id="KW-0472">Membrane</keyword>
<feature type="transmembrane region" description="Helical" evidence="2">
    <location>
        <begin position="36"/>
        <end position="53"/>
    </location>
</feature>
<sequence>MSLSIGEDRRPDGPGQPPPSAQAASPAAKPFWRRPWIIPLWAVTAAFLWLQAVPFVGTPEAEAPIPAHEGFAAYYPLLLTHIALGTVAMVACCLQVWPRIRQRRPKIHRISGRIYVPATVVSGICAIIIIPFAPPVGQIGAFMSTTLWIITTLVGFWAVRRRKFALHRRFMLYSFALVMNNVWGLTMSKIIFGFGIQIDFVYLGEAARWVGWTVNLMVVQWFLYRTMKRPVEVPVGQAAGA</sequence>
<dbReference type="EMBL" id="BAAAHQ010000042">
    <property type="protein sequence ID" value="GAA0948249.1"/>
    <property type="molecule type" value="Genomic_DNA"/>
</dbReference>
<feature type="transmembrane region" description="Helical" evidence="2">
    <location>
        <begin position="114"/>
        <end position="133"/>
    </location>
</feature>
<gene>
    <name evidence="3" type="ORF">GCM10009560_65390</name>
</gene>
<feature type="transmembrane region" description="Helical" evidence="2">
    <location>
        <begin position="206"/>
        <end position="224"/>
    </location>
</feature>
<reference evidence="4" key="1">
    <citation type="journal article" date="2019" name="Int. J. Syst. Evol. Microbiol.">
        <title>The Global Catalogue of Microorganisms (GCM) 10K type strain sequencing project: providing services to taxonomists for standard genome sequencing and annotation.</title>
        <authorList>
            <consortium name="The Broad Institute Genomics Platform"/>
            <consortium name="The Broad Institute Genome Sequencing Center for Infectious Disease"/>
            <person name="Wu L."/>
            <person name="Ma J."/>
        </authorList>
    </citation>
    <scope>NUCLEOTIDE SEQUENCE [LARGE SCALE GENOMIC DNA]</scope>
    <source>
        <strain evidence="4">JCM 11136</strain>
    </source>
</reference>
<feature type="compositionally biased region" description="Basic and acidic residues" evidence="1">
    <location>
        <begin position="1"/>
        <end position="12"/>
    </location>
</feature>
<feature type="transmembrane region" description="Helical" evidence="2">
    <location>
        <begin position="73"/>
        <end position="94"/>
    </location>
</feature>
<organism evidence="3 4">
    <name type="scientific">Nonomuraea longicatena</name>
    <dbReference type="NCBI Taxonomy" id="83682"/>
    <lineage>
        <taxon>Bacteria</taxon>
        <taxon>Bacillati</taxon>
        <taxon>Actinomycetota</taxon>
        <taxon>Actinomycetes</taxon>
        <taxon>Streptosporangiales</taxon>
        <taxon>Streptosporangiaceae</taxon>
        <taxon>Nonomuraea</taxon>
    </lineage>
</organism>
<name>A0ABP4BEF6_9ACTN</name>
<evidence type="ECO:0000313" key="4">
    <source>
        <dbReference type="Proteomes" id="UP001501578"/>
    </source>
</evidence>
<feature type="region of interest" description="Disordered" evidence="1">
    <location>
        <begin position="1"/>
        <end position="27"/>
    </location>
</feature>